<evidence type="ECO:0000256" key="2">
    <source>
        <dbReference type="ARBA" id="ARBA00005417"/>
    </source>
</evidence>
<dbReference type="PANTHER" id="PTHR43297">
    <property type="entry name" value="OLIGOPEPTIDE TRANSPORT ATP-BINDING PROTEIN APPD"/>
    <property type="match status" value="1"/>
</dbReference>
<dbReference type="InterPro" id="IPR003439">
    <property type="entry name" value="ABC_transporter-like_ATP-bd"/>
</dbReference>
<keyword evidence="3" id="KW-0813">Transport</keyword>
<dbReference type="CDD" id="cd03257">
    <property type="entry name" value="ABC_NikE_OppD_transporters"/>
    <property type="match status" value="1"/>
</dbReference>
<dbReference type="Proteomes" id="UP001139179">
    <property type="component" value="Unassembled WGS sequence"/>
</dbReference>
<dbReference type="GO" id="GO:0005886">
    <property type="term" value="C:plasma membrane"/>
    <property type="evidence" value="ECO:0007669"/>
    <property type="project" value="UniProtKB-SubCell"/>
</dbReference>
<comment type="subcellular location">
    <subcellularLocation>
        <location evidence="1">Cell membrane</location>
        <topology evidence="1">Peripheral membrane protein</topology>
    </subcellularLocation>
</comment>
<dbReference type="SUPFAM" id="SSF52540">
    <property type="entry name" value="P-loop containing nucleoside triphosphate hydrolases"/>
    <property type="match status" value="1"/>
</dbReference>
<dbReference type="AlphaFoldDB" id="A0A9X2IPD5"/>
<dbReference type="InterPro" id="IPR027417">
    <property type="entry name" value="P-loop_NTPase"/>
</dbReference>
<reference evidence="11" key="1">
    <citation type="submission" date="2022-05" db="EMBL/GenBank/DDBJ databases">
        <title>Comparative Genomics of Spacecraft Associated Microbes.</title>
        <authorList>
            <person name="Tran M.T."/>
            <person name="Wright A."/>
            <person name="Seuylemezian A."/>
            <person name="Eisen J."/>
            <person name="Coil D."/>
        </authorList>
    </citation>
    <scope>NUCLEOTIDE SEQUENCE</scope>
    <source>
        <strain evidence="11">214.1.1</strain>
    </source>
</reference>
<dbReference type="Gene3D" id="3.40.50.300">
    <property type="entry name" value="P-loop containing nucleotide triphosphate hydrolases"/>
    <property type="match status" value="1"/>
</dbReference>
<dbReference type="PROSITE" id="PS50893">
    <property type="entry name" value="ABC_TRANSPORTER_2"/>
    <property type="match status" value="1"/>
</dbReference>
<accession>A0A9X2IPD5</accession>
<evidence type="ECO:0000256" key="4">
    <source>
        <dbReference type="ARBA" id="ARBA00022475"/>
    </source>
</evidence>
<dbReference type="InterPro" id="IPR003593">
    <property type="entry name" value="AAA+_ATPase"/>
</dbReference>
<sequence length="271" mass="30697">MNSSNALLEVSRLSVDLGENRLIDDVTFNINKNEVFCLVGESGSGKSLTSRAIMGLLAKRKWNISGNVQLEACPSNLTTLSEKHWQDIRGKQIAMIYQNPTQALHPFLKIKSQMIQQLKSTGMKSKKEMNNRILQQLDDMNFPEPDQIANAYPCQLSGGMNQRVMIALALLRKPRLLIADEPTTGLDTINQQLIINNLLQLKKRNGMSILFITHDLRLVNKLANKVAVMRKGKIVEAGALTKIKNEPDHPYTKELWKQIPRLYERREASDH</sequence>
<keyword evidence="8" id="KW-1278">Translocase</keyword>
<evidence type="ECO:0000256" key="1">
    <source>
        <dbReference type="ARBA" id="ARBA00004202"/>
    </source>
</evidence>
<comment type="caution">
    <text evidence="11">The sequence shown here is derived from an EMBL/GenBank/DDBJ whole genome shotgun (WGS) entry which is preliminary data.</text>
</comment>
<dbReference type="InterPro" id="IPR050388">
    <property type="entry name" value="ABC_Ni/Peptide_Import"/>
</dbReference>
<gene>
    <name evidence="11" type="ORF">M3202_05030</name>
</gene>
<keyword evidence="7 11" id="KW-0067">ATP-binding</keyword>
<dbReference type="EMBL" id="JAMBOL010000003">
    <property type="protein sequence ID" value="MCM3713438.1"/>
    <property type="molecule type" value="Genomic_DNA"/>
</dbReference>
<keyword evidence="5" id="KW-0997">Cell inner membrane</keyword>
<evidence type="ECO:0000256" key="7">
    <source>
        <dbReference type="ARBA" id="ARBA00022840"/>
    </source>
</evidence>
<feature type="domain" description="ABC transporter" evidence="10">
    <location>
        <begin position="8"/>
        <end position="256"/>
    </location>
</feature>
<evidence type="ECO:0000256" key="3">
    <source>
        <dbReference type="ARBA" id="ARBA00022448"/>
    </source>
</evidence>
<dbReference type="SMART" id="SM00382">
    <property type="entry name" value="AAA"/>
    <property type="match status" value="1"/>
</dbReference>
<evidence type="ECO:0000256" key="6">
    <source>
        <dbReference type="ARBA" id="ARBA00022741"/>
    </source>
</evidence>
<evidence type="ECO:0000259" key="10">
    <source>
        <dbReference type="PROSITE" id="PS50893"/>
    </source>
</evidence>
<proteinExistence type="inferred from homology"/>
<protein>
    <submittedName>
        <fullName evidence="11">ABC transporter ATP-binding protein</fullName>
    </submittedName>
</protein>
<dbReference type="GO" id="GO:0005524">
    <property type="term" value="F:ATP binding"/>
    <property type="evidence" value="ECO:0007669"/>
    <property type="project" value="UniProtKB-KW"/>
</dbReference>
<evidence type="ECO:0000313" key="12">
    <source>
        <dbReference type="Proteomes" id="UP001139179"/>
    </source>
</evidence>
<evidence type="ECO:0000256" key="5">
    <source>
        <dbReference type="ARBA" id="ARBA00022519"/>
    </source>
</evidence>
<dbReference type="Pfam" id="PF00005">
    <property type="entry name" value="ABC_tran"/>
    <property type="match status" value="1"/>
</dbReference>
<evidence type="ECO:0000313" key="11">
    <source>
        <dbReference type="EMBL" id="MCM3713438.1"/>
    </source>
</evidence>
<keyword evidence="6" id="KW-0547">Nucleotide-binding</keyword>
<comment type="similarity">
    <text evidence="2">Belongs to the ABC transporter superfamily.</text>
</comment>
<evidence type="ECO:0000256" key="9">
    <source>
        <dbReference type="ARBA" id="ARBA00023136"/>
    </source>
</evidence>
<evidence type="ECO:0000256" key="8">
    <source>
        <dbReference type="ARBA" id="ARBA00022967"/>
    </source>
</evidence>
<dbReference type="PANTHER" id="PTHR43297:SF14">
    <property type="entry name" value="ATPASE AAA-TYPE CORE DOMAIN-CONTAINING PROTEIN"/>
    <property type="match status" value="1"/>
</dbReference>
<keyword evidence="12" id="KW-1185">Reference proteome</keyword>
<keyword evidence="9" id="KW-0472">Membrane</keyword>
<dbReference type="GO" id="GO:0016887">
    <property type="term" value="F:ATP hydrolysis activity"/>
    <property type="evidence" value="ECO:0007669"/>
    <property type="project" value="InterPro"/>
</dbReference>
<dbReference type="RefSeq" id="WP_251222260.1">
    <property type="nucleotide sequence ID" value="NZ_JAMBOL010000003.1"/>
</dbReference>
<keyword evidence="4" id="KW-1003">Cell membrane</keyword>
<organism evidence="11 12">
    <name type="scientific">Halalkalibacter oceani</name>
    <dbReference type="NCBI Taxonomy" id="1653776"/>
    <lineage>
        <taxon>Bacteria</taxon>
        <taxon>Bacillati</taxon>
        <taxon>Bacillota</taxon>
        <taxon>Bacilli</taxon>
        <taxon>Bacillales</taxon>
        <taxon>Bacillaceae</taxon>
        <taxon>Halalkalibacter</taxon>
    </lineage>
</organism>
<name>A0A9X2IPD5_9BACI</name>